<accession>A6TJ95</accession>
<protein>
    <submittedName>
        <fullName evidence="4">3H domain protein</fullName>
    </submittedName>
</protein>
<dbReference type="OrthoDB" id="9792661at2"/>
<sequence>MNTQERRAVIAKRLEERKGPIKGTELAKWLQVSRQVIVQDIALLRAEGTAVIATPQGYVILKSDKKGLTKTVVSKHENYEEMEEELQIMIDHGARVVDVIVEHPLYGEIRGMLDISYGQELKMFMKKIRTEKAEPLSSLTYGIHIHTLEVPSEESFNKMNQALMEKGYLINE</sequence>
<feature type="domain" description="Helix-turn-helix type 11" evidence="3">
    <location>
        <begin position="6"/>
        <end position="58"/>
    </location>
</feature>
<dbReference type="Gene3D" id="3.30.1340.20">
    <property type="entry name" value="3H domain"/>
    <property type="match status" value="1"/>
</dbReference>
<dbReference type="SUPFAM" id="SSF46785">
    <property type="entry name" value="Winged helix' DNA-binding domain"/>
    <property type="match status" value="1"/>
</dbReference>
<gene>
    <name evidence="4" type="ordered locus">Amet_0020</name>
</gene>
<dbReference type="PIRSF" id="PIRSF037847">
    <property type="entry name" value="NiaR"/>
    <property type="match status" value="1"/>
</dbReference>
<evidence type="ECO:0000256" key="1">
    <source>
        <dbReference type="PIRSR" id="PIRSR037847-1"/>
    </source>
</evidence>
<dbReference type="Proteomes" id="UP000001572">
    <property type="component" value="Chromosome"/>
</dbReference>
<reference evidence="5" key="1">
    <citation type="journal article" date="2016" name="Genome Announc.">
        <title>Complete genome sequence of Alkaliphilus metalliredigens strain QYMF, an alkaliphilic and metal-reducing bacterium isolated from borax-contaminated leachate ponds.</title>
        <authorList>
            <person name="Hwang C."/>
            <person name="Copeland A."/>
            <person name="Lucas S."/>
            <person name="Lapidus A."/>
            <person name="Barry K."/>
            <person name="Detter J.C."/>
            <person name="Glavina Del Rio T."/>
            <person name="Hammon N."/>
            <person name="Israni S."/>
            <person name="Dalin E."/>
            <person name="Tice H."/>
            <person name="Pitluck S."/>
            <person name="Chertkov O."/>
            <person name="Brettin T."/>
            <person name="Bruce D."/>
            <person name="Han C."/>
            <person name="Schmutz J."/>
            <person name="Larimer F."/>
            <person name="Land M.L."/>
            <person name="Hauser L."/>
            <person name="Kyrpides N."/>
            <person name="Mikhailova N."/>
            <person name="Ye Q."/>
            <person name="Zhou J."/>
            <person name="Richardson P."/>
            <person name="Fields M.W."/>
        </authorList>
    </citation>
    <scope>NUCLEOTIDE SEQUENCE [LARGE SCALE GENOMIC DNA]</scope>
    <source>
        <strain evidence="5">QYMF</strain>
    </source>
</reference>
<dbReference type="Pfam" id="PF08279">
    <property type="entry name" value="HTH_11"/>
    <property type="match status" value="1"/>
</dbReference>
<proteinExistence type="predicted"/>
<keyword evidence="1" id="KW-0533">Nickel</keyword>
<dbReference type="HOGENOM" id="CLU_108798_0_0_9"/>
<dbReference type="GO" id="GO:0046872">
    <property type="term" value="F:metal ion binding"/>
    <property type="evidence" value="ECO:0007669"/>
    <property type="project" value="UniProtKB-KW"/>
</dbReference>
<feature type="binding site" evidence="1">
    <location>
        <position position="76"/>
    </location>
    <ligand>
        <name>Ni(2+)</name>
        <dbReference type="ChEBI" id="CHEBI:49786"/>
    </ligand>
</feature>
<dbReference type="STRING" id="293826.Amet_0020"/>
<feature type="binding site" evidence="1">
    <location>
        <position position="146"/>
    </location>
    <ligand>
        <name>Ni(2+)</name>
        <dbReference type="ChEBI" id="CHEBI:49786"/>
    </ligand>
</feature>
<organism evidence="4 5">
    <name type="scientific">Alkaliphilus metalliredigens (strain QYMF)</name>
    <dbReference type="NCBI Taxonomy" id="293826"/>
    <lineage>
        <taxon>Bacteria</taxon>
        <taxon>Bacillati</taxon>
        <taxon>Bacillota</taxon>
        <taxon>Clostridia</taxon>
        <taxon>Peptostreptococcales</taxon>
        <taxon>Natronincolaceae</taxon>
        <taxon>Alkaliphilus</taxon>
    </lineage>
</organism>
<keyword evidence="5" id="KW-1185">Reference proteome</keyword>
<dbReference type="Gene3D" id="1.10.10.10">
    <property type="entry name" value="Winged helix-like DNA-binding domain superfamily/Winged helix DNA-binding domain"/>
    <property type="match status" value="1"/>
</dbReference>
<dbReference type="InterPro" id="IPR036390">
    <property type="entry name" value="WH_DNA-bd_sf"/>
</dbReference>
<dbReference type="AlphaFoldDB" id="A6TJ95"/>
<name>A6TJ95_ALKMQ</name>
<dbReference type="PANTHER" id="PTHR40068">
    <property type="entry name" value="TRANSCRIPTION REPRESSOR NIAR-RELATED"/>
    <property type="match status" value="1"/>
</dbReference>
<dbReference type="InterPro" id="IPR013196">
    <property type="entry name" value="HTH_11"/>
</dbReference>
<feature type="binding site" evidence="1">
    <location>
        <position position="85"/>
    </location>
    <ligand>
        <name>Ni(2+)</name>
        <dbReference type="ChEBI" id="CHEBI:49786"/>
    </ligand>
</feature>
<dbReference type="InterPro" id="IPR036388">
    <property type="entry name" value="WH-like_DNA-bd_sf"/>
</dbReference>
<dbReference type="Pfam" id="PF02829">
    <property type="entry name" value="3H"/>
    <property type="match status" value="1"/>
</dbReference>
<evidence type="ECO:0000259" key="2">
    <source>
        <dbReference type="Pfam" id="PF02829"/>
    </source>
</evidence>
<dbReference type="SUPFAM" id="SSF75500">
    <property type="entry name" value="Putative transcriptional regulator TM1602, C-terminal domain"/>
    <property type="match status" value="1"/>
</dbReference>
<dbReference type="InterPro" id="IPR004173">
    <property type="entry name" value="3H_domain"/>
</dbReference>
<dbReference type="InterPro" id="IPR026043">
    <property type="entry name" value="NadR"/>
</dbReference>
<dbReference type="PANTHER" id="PTHR40068:SF1">
    <property type="entry name" value="TRANSCRIPTION REPRESSOR NIAR-RELATED"/>
    <property type="match status" value="1"/>
</dbReference>
<evidence type="ECO:0000313" key="5">
    <source>
        <dbReference type="Proteomes" id="UP000001572"/>
    </source>
</evidence>
<dbReference type="RefSeq" id="WP_011971172.1">
    <property type="nucleotide sequence ID" value="NC_009633.1"/>
</dbReference>
<feature type="binding site" evidence="1">
    <location>
        <position position="144"/>
    </location>
    <ligand>
        <name>Ni(2+)</name>
        <dbReference type="ChEBI" id="CHEBI:49786"/>
    </ligand>
</feature>
<dbReference type="eggNOG" id="COG1827">
    <property type="taxonomic scope" value="Bacteria"/>
</dbReference>
<evidence type="ECO:0000313" key="4">
    <source>
        <dbReference type="EMBL" id="ABR46263.1"/>
    </source>
</evidence>
<evidence type="ECO:0000259" key="3">
    <source>
        <dbReference type="Pfam" id="PF08279"/>
    </source>
</evidence>
<dbReference type="KEGG" id="amt:Amet_0020"/>
<dbReference type="EMBL" id="CP000724">
    <property type="protein sequence ID" value="ABR46263.1"/>
    <property type="molecule type" value="Genomic_DNA"/>
</dbReference>
<dbReference type="InterPro" id="IPR035922">
    <property type="entry name" value="3H_dom_sf"/>
</dbReference>
<keyword evidence="1" id="KW-0479">Metal-binding</keyword>
<feature type="domain" description="3H" evidence="2">
    <location>
        <begin position="73"/>
        <end position="169"/>
    </location>
</feature>